<evidence type="ECO:0000256" key="1">
    <source>
        <dbReference type="SAM" id="MobiDB-lite"/>
    </source>
</evidence>
<feature type="compositionally biased region" description="Basic and acidic residues" evidence="1">
    <location>
        <begin position="159"/>
        <end position="170"/>
    </location>
</feature>
<accession>A0A448XFP4</accession>
<evidence type="ECO:0000313" key="2">
    <source>
        <dbReference type="EMBL" id="VEL35688.1"/>
    </source>
</evidence>
<evidence type="ECO:0000313" key="3">
    <source>
        <dbReference type="Proteomes" id="UP000784294"/>
    </source>
</evidence>
<feature type="region of interest" description="Disordered" evidence="1">
    <location>
        <begin position="156"/>
        <end position="224"/>
    </location>
</feature>
<dbReference type="EMBL" id="CAAALY010250417">
    <property type="protein sequence ID" value="VEL35688.1"/>
    <property type="molecule type" value="Genomic_DNA"/>
</dbReference>
<gene>
    <name evidence="2" type="ORF">PXEA_LOCUS29128</name>
</gene>
<dbReference type="AlphaFoldDB" id="A0A448XFP4"/>
<keyword evidence="3" id="KW-1185">Reference proteome</keyword>
<feature type="compositionally biased region" description="Basic and acidic residues" evidence="1">
    <location>
        <begin position="213"/>
        <end position="224"/>
    </location>
</feature>
<reference evidence="2" key="1">
    <citation type="submission" date="2018-11" db="EMBL/GenBank/DDBJ databases">
        <authorList>
            <consortium name="Pathogen Informatics"/>
        </authorList>
    </citation>
    <scope>NUCLEOTIDE SEQUENCE</scope>
</reference>
<comment type="caution">
    <text evidence="2">The sequence shown here is derived from an EMBL/GenBank/DDBJ whole genome shotgun (WGS) entry which is preliminary data.</text>
</comment>
<organism evidence="2 3">
    <name type="scientific">Protopolystoma xenopodis</name>
    <dbReference type="NCBI Taxonomy" id="117903"/>
    <lineage>
        <taxon>Eukaryota</taxon>
        <taxon>Metazoa</taxon>
        <taxon>Spiralia</taxon>
        <taxon>Lophotrochozoa</taxon>
        <taxon>Platyhelminthes</taxon>
        <taxon>Monogenea</taxon>
        <taxon>Polyopisthocotylea</taxon>
        <taxon>Polystomatidea</taxon>
        <taxon>Polystomatidae</taxon>
        <taxon>Protopolystoma</taxon>
    </lineage>
</organism>
<feature type="compositionally biased region" description="Basic and acidic residues" evidence="1">
    <location>
        <begin position="179"/>
        <end position="199"/>
    </location>
</feature>
<sequence>MLTCVYSAHPRQLDVIGECCVVNWRHGRMFHTILFPFDATKGSSEHVHFQSRGGRKNRLLCRHQTSKKRKKWTQIKSCMPPGPHSGSHFQRELEVANLEKNTLLTVKHAVVGALLLTSFRRYVSSAGHCLESRLKGDGRHEWPGRRLAGLCDPTAVTHDNTHNTTIDKRIDRKKRQPNKPHDDTGATRQTKEPACEKWAKSVQNSRHSLGHRGHLDNPRDPFRAAPRRFESRRGAFACTQHCVVGAAHVTDREMRTNLQKAQHRPSIEDDTASRVYLYTLSSTYHLFRSGLIFRPFCR</sequence>
<protein>
    <submittedName>
        <fullName evidence="2">Uncharacterized protein</fullName>
    </submittedName>
</protein>
<dbReference type="Proteomes" id="UP000784294">
    <property type="component" value="Unassembled WGS sequence"/>
</dbReference>
<name>A0A448XFP4_9PLAT</name>
<proteinExistence type="predicted"/>